<evidence type="ECO:0000313" key="3">
    <source>
        <dbReference type="EMBL" id="RNI19687.1"/>
    </source>
</evidence>
<dbReference type="PROSITE" id="PS50006">
    <property type="entry name" value="FHA_DOMAIN"/>
    <property type="match status" value="1"/>
</dbReference>
<organism evidence="3 4">
    <name type="scientific">Flexivirga caeni</name>
    <dbReference type="NCBI Taxonomy" id="2294115"/>
    <lineage>
        <taxon>Bacteria</taxon>
        <taxon>Bacillati</taxon>
        <taxon>Actinomycetota</taxon>
        <taxon>Actinomycetes</taxon>
        <taxon>Micrococcales</taxon>
        <taxon>Dermacoccaceae</taxon>
        <taxon>Flexivirga</taxon>
    </lineage>
</organism>
<gene>
    <name evidence="3" type="ORF">EFY87_16495</name>
</gene>
<proteinExistence type="predicted"/>
<keyword evidence="1" id="KW-0597">Phosphoprotein</keyword>
<dbReference type="PANTHER" id="PTHR23308">
    <property type="entry name" value="NUCLEAR INHIBITOR OF PROTEIN PHOSPHATASE-1"/>
    <property type="match status" value="1"/>
</dbReference>
<accession>A0A3M9M3B1</accession>
<evidence type="ECO:0000259" key="2">
    <source>
        <dbReference type="PROSITE" id="PS50006"/>
    </source>
</evidence>
<comment type="caution">
    <text evidence="3">The sequence shown here is derived from an EMBL/GenBank/DDBJ whole genome shotgun (WGS) entry which is preliminary data.</text>
</comment>
<dbReference type="InterPro" id="IPR000253">
    <property type="entry name" value="FHA_dom"/>
</dbReference>
<dbReference type="SMART" id="SM00240">
    <property type="entry name" value="FHA"/>
    <property type="match status" value="1"/>
</dbReference>
<keyword evidence="4" id="KW-1185">Reference proteome</keyword>
<dbReference type="Pfam" id="PF00498">
    <property type="entry name" value="FHA"/>
    <property type="match status" value="1"/>
</dbReference>
<dbReference type="AlphaFoldDB" id="A0A3M9M3B1"/>
<dbReference type="EMBL" id="RJJQ01000019">
    <property type="protein sequence ID" value="RNI19687.1"/>
    <property type="molecule type" value="Genomic_DNA"/>
</dbReference>
<name>A0A3M9M3B1_9MICO</name>
<evidence type="ECO:0000256" key="1">
    <source>
        <dbReference type="ARBA" id="ARBA00022553"/>
    </source>
</evidence>
<evidence type="ECO:0000313" key="4">
    <source>
        <dbReference type="Proteomes" id="UP000271678"/>
    </source>
</evidence>
<dbReference type="InterPro" id="IPR050923">
    <property type="entry name" value="Cell_Proc_Reg/RNA_Proc"/>
</dbReference>
<dbReference type="SUPFAM" id="SSF49879">
    <property type="entry name" value="SMAD/FHA domain"/>
    <property type="match status" value="1"/>
</dbReference>
<dbReference type="Proteomes" id="UP000271678">
    <property type="component" value="Unassembled WGS sequence"/>
</dbReference>
<dbReference type="Gene3D" id="2.60.200.20">
    <property type="match status" value="1"/>
</dbReference>
<sequence>MSELTLTAIRLGLLALLWAFIFSIVSVLRGDLYGTHSAARGRGRGQSAPARAAKPARRGPTRLAIIEGPMRGGSVPLTENGVLIGRNPECTLVLSDDFASGRHARIYPGGDGWLIDDLGSTNGTYVGSERIGEGTPLPEGARVRIGQTVLEARK</sequence>
<protein>
    <submittedName>
        <fullName evidence="3">FHA domain-containing protein</fullName>
    </submittedName>
</protein>
<dbReference type="OrthoDB" id="277520at2"/>
<reference evidence="3 4" key="1">
    <citation type="submission" date="2018-11" db="EMBL/GenBank/DDBJ databases">
        <title>Draft genome of Simplicispira Flexivirga sp. BO-16.</title>
        <authorList>
            <person name="Im W.T."/>
        </authorList>
    </citation>
    <scope>NUCLEOTIDE SEQUENCE [LARGE SCALE GENOMIC DNA]</scope>
    <source>
        <strain evidence="3 4">BO-16</strain>
    </source>
</reference>
<dbReference type="InterPro" id="IPR008984">
    <property type="entry name" value="SMAD_FHA_dom_sf"/>
</dbReference>
<feature type="domain" description="FHA" evidence="2">
    <location>
        <begin position="82"/>
        <end position="131"/>
    </location>
</feature>
<dbReference type="RefSeq" id="WP_123272581.1">
    <property type="nucleotide sequence ID" value="NZ_RJJQ01000019.1"/>
</dbReference>